<dbReference type="PROSITE" id="PS50893">
    <property type="entry name" value="ABC_TRANSPORTER_2"/>
    <property type="match status" value="1"/>
</dbReference>
<dbReference type="InterPro" id="IPR003439">
    <property type="entry name" value="ABC_transporter-like_ATP-bd"/>
</dbReference>
<organism evidence="6">
    <name type="scientific">Sheuella amnicola</name>
    <dbReference type="NCBI Taxonomy" id="2707330"/>
    <lineage>
        <taxon>Bacteria</taxon>
        <taxon>Pseudomonadati</taxon>
        <taxon>Pseudomonadota</taxon>
        <taxon>Betaproteobacteria</taxon>
        <taxon>Burkholderiales</taxon>
        <taxon>Alcaligenaceae</taxon>
        <taxon>Sheuella</taxon>
    </lineage>
</organism>
<keyword evidence="2" id="KW-1003">Cell membrane</keyword>
<dbReference type="SMART" id="SM00382">
    <property type="entry name" value="AAA"/>
    <property type="match status" value="1"/>
</dbReference>
<evidence type="ECO:0000256" key="3">
    <source>
        <dbReference type="ARBA" id="ARBA00022741"/>
    </source>
</evidence>
<dbReference type="GO" id="GO:0005886">
    <property type="term" value="C:plasma membrane"/>
    <property type="evidence" value="ECO:0007669"/>
    <property type="project" value="TreeGrafter"/>
</dbReference>
<protein>
    <submittedName>
        <fullName evidence="6">ABC transporter ATP-binding protein</fullName>
    </submittedName>
</protein>
<keyword evidence="1" id="KW-0813">Transport</keyword>
<dbReference type="EMBL" id="JAAGRN010000004">
    <property type="protein sequence ID" value="NDY82945.1"/>
    <property type="molecule type" value="Genomic_DNA"/>
</dbReference>
<gene>
    <name evidence="6" type="ORF">G3I67_06845</name>
</gene>
<evidence type="ECO:0000256" key="1">
    <source>
        <dbReference type="ARBA" id="ARBA00022448"/>
    </source>
</evidence>
<dbReference type="RefSeq" id="WP_163653201.1">
    <property type="nucleotide sequence ID" value="NZ_JAAGRN010000004.1"/>
</dbReference>
<comment type="caution">
    <text evidence="6">The sequence shown here is derived from an EMBL/GenBank/DDBJ whole genome shotgun (WGS) entry which is preliminary data.</text>
</comment>
<reference evidence="6" key="1">
    <citation type="submission" date="2020-02" db="EMBL/GenBank/DDBJ databases">
        <authorList>
            <person name="Chen W.-M."/>
        </authorList>
    </citation>
    <scope>NUCLEOTIDE SEQUENCE</scope>
    <source>
        <strain evidence="6">NBD-18</strain>
    </source>
</reference>
<evidence type="ECO:0000259" key="5">
    <source>
        <dbReference type="PROSITE" id="PS50893"/>
    </source>
</evidence>
<dbReference type="GO" id="GO:0005524">
    <property type="term" value="F:ATP binding"/>
    <property type="evidence" value="ECO:0007669"/>
    <property type="project" value="UniProtKB-KW"/>
</dbReference>
<sequence length="267" mass="29389">MPPETVKPVSSAKVPKLEVSDMSLRFGGIVALNNLSFRVEEGTICGLIGPNGAGKTSCFNCISRLYSPSSGRVAFEGQDITRVKAQDVVSIGIARTFQNLALLPSLTVHQNVMLGGHHYGRTSLWKAAFKPLSKRVEEKELGDFAFDLLKRLDLDRFKDTRVDDLPYPTLKKVELARALASKPKLLMLDEPAGGLSHSEVDELSDTLVQIREDFNLTLLLVEHHMGMVMKVSNNIVVLDFGHKIAEGLPADIKSNPRVIEAYLGKPR</sequence>
<keyword evidence="3" id="KW-0547">Nucleotide-binding</keyword>
<dbReference type="Pfam" id="PF12399">
    <property type="entry name" value="BCA_ABC_TP_C"/>
    <property type="match status" value="1"/>
</dbReference>
<dbReference type="GO" id="GO:0016887">
    <property type="term" value="F:ATP hydrolysis activity"/>
    <property type="evidence" value="ECO:0007669"/>
    <property type="project" value="InterPro"/>
</dbReference>
<dbReference type="AlphaFoldDB" id="A0A6B2R6J1"/>
<dbReference type="Pfam" id="PF00005">
    <property type="entry name" value="ABC_tran"/>
    <property type="match status" value="1"/>
</dbReference>
<dbReference type="Gene3D" id="3.40.50.300">
    <property type="entry name" value="P-loop containing nucleotide triphosphate hydrolases"/>
    <property type="match status" value="1"/>
</dbReference>
<accession>A0A6B2R6J1</accession>
<evidence type="ECO:0000256" key="4">
    <source>
        <dbReference type="ARBA" id="ARBA00022840"/>
    </source>
</evidence>
<keyword evidence="4 6" id="KW-0067">ATP-binding</keyword>
<dbReference type="InterPro" id="IPR003593">
    <property type="entry name" value="AAA+_ATPase"/>
</dbReference>
<feature type="domain" description="ABC transporter" evidence="5">
    <location>
        <begin position="17"/>
        <end position="265"/>
    </location>
</feature>
<proteinExistence type="predicted"/>
<dbReference type="InterPro" id="IPR027417">
    <property type="entry name" value="P-loop_NTPase"/>
</dbReference>
<evidence type="ECO:0000313" key="6">
    <source>
        <dbReference type="EMBL" id="NDY82945.1"/>
    </source>
</evidence>
<dbReference type="FunFam" id="3.40.50.300:FF:000421">
    <property type="entry name" value="Branched-chain amino acid ABC transporter ATP-binding protein"/>
    <property type="match status" value="1"/>
</dbReference>
<dbReference type="InterPro" id="IPR051120">
    <property type="entry name" value="ABC_AA/LPS_Transport"/>
</dbReference>
<dbReference type="InterPro" id="IPR032823">
    <property type="entry name" value="BCA_ABC_TP_C"/>
</dbReference>
<evidence type="ECO:0000256" key="2">
    <source>
        <dbReference type="ARBA" id="ARBA00022475"/>
    </source>
</evidence>
<name>A0A6B2R6J1_9BURK</name>
<dbReference type="PANTHER" id="PTHR45772:SF4">
    <property type="entry name" value="ABC TRANSPORTER ATP-BINDING PROTEIN"/>
    <property type="match status" value="1"/>
</dbReference>
<dbReference type="SUPFAM" id="SSF52540">
    <property type="entry name" value="P-loop containing nucleoside triphosphate hydrolases"/>
    <property type="match status" value="1"/>
</dbReference>
<dbReference type="PANTHER" id="PTHR45772">
    <property type="entry name" value="CONSERVED COMPONENT OF ABC TRANSPORTER FOR NATURAL AMINO ACIDS-RELATED"/>
    <property type="match status" value="1"/>
</dbReference>
<keyword evidence="2" id="KW-0472">Membrane</keyword>
<dbReference type="CDD" id="cd03219">
    <property type="entry name" value="ABC_Mj1267_LivG_branched"/>
    <property type="match status" value="1"/>
</dbReference>